<dbReference type="SUPFAM" id="SSF49562">
    <property type="entry name" value="C2 domain (Calcium/lipid-binding domain, CaLB)"/>
    <property type="match status" value="1"/>
</dbReference>
<dbReference type="AlphaFoldDB" id="A0A8I6XLP0"/>
<dbReference type="PROSITE" id="PS51182">
    <property type="entry name" value="C2_TENSIN"/>
    <property type="match status" value="1"/>
</dbReference>
<reference evidence="3" key="3">
    <citation type="submission" date="2022-01" db="UniProtKB">
        <authorList>
            <consortium name="EnsemblPlants"/>
        </authorList>
    </citation>
    <scope>IDENTIFICATION</scope>
    <source>
        <strain evidence="3">subsp. vulgare</strain>
    </source>
</reference>
<name>A0A8I6XLP0_HORVV</name>
<evidence type="ECO:0000256" key="1">
    <source>
        <dbReference type="ARBA" id="ARBA00022912"/>
    </source>
</evidence>
<dbReference type="Pfam" id="PF10409">
    <property type="entry name" value="PTEN_C2"/>
    <property type="match status" value="1"/>
</dbReference>
<accession>A0A8I6XLP0</accession>
<evidence type="ECO:0000313" key="3">
    <source>
        <dbReference type="EnsemblPlants" id="HORVU.MOREX.r3.5HG0444670.1"/>
    </source>
</evidence>
<protein>
    <recommendedName>
        <fullName evidence="2">C2 tensin-type domain-containing protein</fullName>
    </recommendedName>
</protein>
<feature type="domain" description="C2 tensin-type" evidence="2">
    <location>
        <begin position="1"/>
        <end position="47"/>
    </location>
</feature>
<dbReference type="PANTHER" id="PTHR45733:SF17">
    <property type="entry name" value="FORMIN-LIKE PROTEIN 14"/>
    <property type="match status" value="1"/>
</dbReference>
<sequence length="65" mass="7418">MMFRIMFNTAFIRSNVLMLNSDDVDILWGSKDRHPRNFRAEVLFCEIGGISLPRAPTTTLNGDTN</sequence>
<reference evidence="4" key="1">
    <citation type="journal article" date="2012" name="Nature">
        <title>A physical, genetic and functional sequence assembly of the barley genome.</title>
        <authorList>
            <consortium name="The International Barley Genome Sequencing Consortium"/>
            <person name="Mayer K.F."/>
            <person name="Waugh R."/>
            <person name="Brown J.W."/>
            <person name="Schulman A."/>
            <person name="Langridge P."/>
            <person name="Platzer M."/>
            <person name="Fincher G.B."/>
            <person name="Muehlbauer G.J."/>
            <person name="Sato K."/>
            <person name="Close T.J."/>
            <person name="Wise R.P."/>
            <person name="Stein N."/>
        </authorList>
    </citation>
    <scope>NUCLEOTIDE SEQUENCE [LARGE SCALE GENOMIC DNA]</scope>
    <source>
        <strain evidence="4">cv. Morex</strain>
    </source>
</reference>
<dbReference type="Proteomes" id="UP000011116">
    <property type="component" value="Chromosome 5H"/>
</dbReference>
<organism evidence="3 4">
    <name type="scientific">Hordeum vulgare subsp. vulgare</name>
    <name type="common">Domesticated barley</name>
    <dbReference type="NCBI Taxonomy" id="112509"/>
    <lineage>
        <taxon>Eukaryota</taxon>
        <taxon>Viridiplantae</taxon>
        <taxon>Streptophyta</taxon>
        <taxon>Embryophyta</taxon>
        <taxon>Tracheophyta</taxon>
        <taxon>Spermatophyta</taxon>
        <taxon>Magnoliopsida</taxon>
        <taxon>Liliopsida</taxon>
        <taxon>Poales</taxon>
        <taxon>Poaceae</taxon>
        <taxon>BOP clade</taxon>
        <taxon>Pooideae</taxon>
        <taxon>Triticodae</taxon>
        <taxon>Triticeae</taxon>
        <taxon>Hordeinae</taxon>
        <taxon>Hordeum</taxon>
    </lineage>
</organism>
<dbReference type="EnsemblPlants" id="HORVU.MOREX.r3.5HG0444670.1">
    <property type="protein sequence ID" value="HORVU.MOREX.r3.5HG0444670.1"/>
    <property type="gene ID" value="HORVU.MOREX.r3.5HG0444670"/>
</dbReference>
<proteinExistence type="predicted"/>
<dbReference type="InterPro" id="IPR051144">
    <property type="entry name" value="Formin_homology_domain"/>
</dbReference>
<keyword evidence="1" id="KW-0904">Protein phosphatase</keyword>
<dbReference type="Gene3D" id="2.60.40.1110">
    <property type="match status" value="1"/>
</dbReference>
<evidence type="ECO:0000259" key="2">
    <source>
        <dbReference type="PROSITE" id="PS51182"/>
    </source>
</evidence>
<dbReference type="PANTHER" id="PTHR45733">
    <property type="entry name" value="FORMIN-J"/>
    <property type="match status" value="1"/>
</dbReference>
<dbReference type="InterPro" id="IPR014020">
    <property type="entry name" value="Tensin_C2-dom"/>
</dbReference>
<keyword evidence="4" id="KW-1185">Reference proteome</keyword>
<dbReference type="GO" id="GO:0004721">
    <property type="term" value="F:phosphoprotein phosphatase activity"/>
    <property type="evidence" value="ECO:0007669"/>
    <property type="project" value="UniProtKB-KW"/>
</dbReference>
<evidence type="ECO:0000313" key="4">
    <source>
        <dbReference type="Proteomes" id="UP000011116"/>
    </source>
</evidence>
<reference evidence="3" key="2">
    <citation type="submission" date="2020-10" db="EMBL/GenBank/DDBJ databases">
        <authorList>
            <person name="Scholz U."/>
            <person name="Mascher M."/>
            <person name="Fiebig A."/>
        </authorList>
    </citation>
    <scope>NUCLEOTIDE SEQUENCE [LARGE SCALE GENOMIC DNA]</scope>
    <source>
        <strain evidence="3">cv. Morex</strain>
    </source>
</reference>
<keyword evidence="1" id="KW-0378">Hydrolase</keyword>
<dbReference type="Gramene" id="HORVU.MOREX.r3.5HG0444670.1">
    <property type="protein sequence ID" value="HORVU.MOREX.r3.5HG0444670.1"/>
    <property type="gene ID" value="HORVU.MOREX.r3.5HG0444670"/>
</dbReference>
<dbReference type="InterPro" id="IPR035892">
    <property type="entry name" value="C2_domain_sf"/>
</dbReference>